<proteinExistence type="predicted"/>
<dbReference type="InterPro" id="IPR007526">
    <property type="entry name" value="SWIRM"/>
</dbReference>
<dbReference type="Proteomes" id="UP000053110">
    <property type="component" value="Unassembled WGS sequence"/>
</dbReference>
<sequence length="314" mass="35294">MRAMLSTHPTVRGRAPLSPPVSPEFGNILPNKVANHVRDPILYHVKPASPGNSFFPIDPDAHRAVEYHVATRASSVFRILSPPEMNDYTLALEFKSHMGKAFNANRRKWAQRELAQLKEDNLMRSGGIRRYQRSAVTACSELRSSMKKSSVARSTCHNSASTTKSTKAPRIKRVTGRAQTPDNGKKVVREDKDFDSLPDYSPPLSSLPNKINSLKVDWKGAPIDLKSDPFAHLLHPDEVQLAANLRLDCATYLTSKRRIFISRIAASKVGKKFRKTDAQQACKIDVNKASKLWQAFDKVGWLNVKWILDYVEPH</sequence>
<gene>
    <name evidence="3" type="ORF">BGT96224_1177</name>
    <name evidence="4" type="ORF">BGT96224V2_LOCUS4435</name>
</gene>
<feature type="domain" description="SWIRM" evidence="2">
    <location>
        <begin position="214"/>
        <end position="313"/>
    </location>
</feature>
<dbReference type="Gene3D" id="1.10.10.10">
    <property type="entry name" value="Winged helix-like DNA-binding domain superfamily/Winged helix DNA-binding domain"/>
    <property type="match status" value="1"/>
</dbReference>
<name>A0A061HFU2_BLUGR</name>
<feature type="region of interest" description="Disordered" evidence="1">
    <location>
        <begin position="153"/>
        <end position="199"/>
    </location>
</feature>
<organism evidence="4">
    <name type="scientific">Blumeria graminis f. sp. tritici 96224</name>
    <dbReference type="NCBI Taxonomy" id="1268274"/>
    <lineage>
        <taxon>Eukaryota</taxon>
        <taxon>Fungi</taxon>
        <taxon>Dikarya</taxon>
        <taxon>Ascomycota</taxon>
        <taxon>Pezizomycotina</taxon>
        <taxon>Leotiomycetes</taxon>
        <taxon>Erysiphales</taxon>
        <taxon>Erysiphaceae</taxon>
        <taxon>Blumeria</taxon>
    </lineage>
</organism>
<evidence type="ECO:0000259" key="2">
    <source>
        <dbReference type="PROSITE" id="PS50934"/>
    </source>
</evidence>
<dbReference type="InterPro" id="IPR036388">
    <property type="entry name" value="WH-like_DNA-bd_sf"/>
</dbReference>
<dbReference type="AlphaFoldDB" id="A0A061HFU2"/>
<dbReference type="SUPFAM" id="SSF46689">
    <property type="entry name" value="Homeodomain-like"/>
    <property type="match status" value="1"/>
</dbReference>
<dbReference type="HOGENOM" id="CLU_042442_1_0_1"/>
<dbReference type="GO" id="GO:0003713">
    <property type="term" value="F:transcription coactivator activity"/>
    <property type="evidence" value="ECO:0007669"/>
    <property type="project" value="TreeGrafter"/>
</dbReference>
<feature type="compositionally biased region" description="Polar residues" evidence="1">
    <location>
        <begin position="153"/>
        <end position="166"/>
    </location>
</feature>
<evidence type="ECO:0000313" key="4">
    <source>
        <dbReference type="EMBL" id="SUZ11280.1"/>
    </source>
</evidence>
<dbReference type="GO" id="GO:0006338">
    <property type="term" value="P:chromatin remodeling"/>
    <property type="evidence" value="ECO:0007669"/>
    <property type="project" value="TreeGrafter"/>
</dbReference>
<dbReference type="GO" id="GO:0006357">
    <property type="term" value="P:regulation of transcription by RNA polymerase II"/>
    <property type="evidence" value="ECO:0007669"/>
    <property type="project" value="TreeGrafter"/>
</dbReference>
<accession>A0A061HFU2</accession>
<dbReference type="OrthoDB" id="5598695at2759"/>
<evidence type="ECO:0000313" key="3">
    <source>
        <dbReference type="EMBL" id="EPQ63923.1"/>
    </source>
</evidence>
<dbReference type="GO" id="GO:0070210">
    <property type="term" value="C:Rpd3L-Expanded complex"/>
    <property type="evidence" value="ECO:0007669"/>
    <property type="project" value="TreeGrafter"/>
</dbReference>
<evidence type="ECO:0000256" key="1">
    <source>
        <dbReference type="SAM" id="MobiDB-lite"/>
    </source>
</evidence>
<dbReference type="PROSITE" id="PS50934">
    <property type="entry name" value="SWIRM"/>
    <property type="match status" value="1"/>
</dbReference>
<dbReference type="PANTHER" id="PTHR12374:SF21">
    <property type="entry name" value="SWIRM DOMAIN-CONTAINING PROTEIN FUN19-RELATED"/>
    <property type="match status" value="1"/>
</dbReference>
<dbReference type="EMBL" id="KE375090">
    <property type="protein sequence ID" value="EPQ63923.1"/>
    <property type="molecule type" value="Genomic_DNA"/>
</dbReference>
<dbReference type="PANTHER" id="PTHR12374">
    <property type="entry name" value="TRANSCRIPTIONAL ADAPTOR 2 ADA2 -RELATED"/>
    <property type="match status" value="1"/>
</dbReference>
<reference evidence="5" key="1">
    <citation type="journal article" date="2013" name="Nat. Genet.">
        <title>The wheat powdery mildew genome shows the unique evolution of an obligate biotroph.</title>
        <authorList>
            <person name="Wicker T."/>
            <person name="Oberhaensli S."/>
            <person name="Parlange F."/>
            <person name="Buchmann J.P."/>
            <person name="Shatalina M."/>
            <person name="Roffler S."/>
            <person name="Ben-David R."/>
            <person name="Dolezel J."/>
            <person name="Simkova H."/>
            <person name="Schulze-Lefert P."/>
            <person name="Spanu P.D."/>
            <person name="Bruggmann R."/>
            <person name="Amselem J."/>
            <person name="Quesneville H."/>
            <person name="Ver Loren van Themaat E."/>
            <person name="Paape T."/>
            <person name="Shimizu K.K."/>
            <person name="Keller B."/>
        </authorList>
    </citation>
    <scope>NUCLEOTIDE SEQUENCE [LARGE SCALE GENOMIC DNA]</scope>
    <source>
        <strain evidence="5">96224</strain>
    </source>
</reference>
<dbReference type="EMBL" id="UIGY01000118">
    <property type="protein sequence ID" value="SUZ11280.1"/>
    <property type="molecule type" value="Genomic_DNA"/>
</dbReference>
<dbReference type="InterPro" id="IPR009057">
    <property type="entry name" value="Homeodomain-like_sf"/>
</dbReference>
<reference evidence="3" key="2">
    <citation type="submission" date="2013-01" db="EMBL/GenBank/DDBJ databases">
        <title>The wheat powdery mildew genome reveals unique evolution of an obligate biotroph.</title>
        <authorList>
            <person name="Oberhaensli S."/>
            <person name="Wicker T."/>
            <person name="Keller B."/>
        </authorList>
    </citation>
    <scope>NUCLEOTIDE SEQUENCE</scope>
    <source>
        <strain evidence="3">96224</strain>
    </source>
</reference>
<evidence type="ECO:0000313" key="5">
    <source>
        <dbReference type="Proteomes" id="UP000053110"/>
    </source>
</evidence>
<dbReference type="Pfam" id="PF04433">
    <property type="entry name" value="SWIRM"/>
    <property type="match status" value="1"/>
</dbReference>
<dbReference type="FunFam" id="1.10.10.10:FF:000087">
    <property type="entry name" value="Transcriptional adapter 2"/>
    <property type="match status" value="1"/>
</dbReference>
<reference evidence="4" key="3">
    <citation type="submission" date="2018-07" db="EMBL/GenBank/DDBJ databases">
        <authorList>
            <person name="Quirk P.G."/>
            <person name="Krulwich T.A."/>
        </authorList>
    </citation>
    <scope>NUCLEOTIDE SEQUENCE</scope>
    <source>
        <strain evidence="4">96224</strain>
    </source>
</reference>
<protein>
    <submittedName>
        <fullName evidence="4">Bgt-1177</fullName>
    </submittedName>
</protein>
<feature type="compositionally biased region" description="Basic and acidic residues" evidence="1">
    <location>
        <begin position="183"/>
        <end position="195"/>
    </location>
</feature>
<dbReference type="GO" id="GO:0003682">
    <property type="term" value="F:chromatin binding"/>
    <property type="evidence" value="ECO:0007669"/>
    <property type="project" value="TreeGrafter"/>
</dbReference>